<dbReference type="InterPro" id="IPR001867">
    <property type="entry name" value="OmpR/PhoB-type_DNA-bd"/>
</dbReference>
<dbReference type="GO" id="GO:0006355">
    <property type="term" value="P:regulation of DNA-templated transcription"/>
    <property type="evidence" value="ECO:0007669"/>
    <property type="project" value="InterPro"/>
</dbReference>
<accession>A0A948TNU8</accession>
<feature type="chain" id="PRO_5036807210" evidence="2">
    <location>
        <begin position="22"/>
        <end position="292"/>
    </location>
</feature>
<gene>
    <name evidence="4" type="ORF">H9928_10040</name>
</gene>
<name>A0A948TNU8_9BACT</name>
<proteinExistence type="predicted"/>
<dbReference type="GO" id="GO:0003677">
    <property type="term" value="F:DNA binding"/>
    <property type="evidence" value="ECO:0007669"/>
    <property type="project" value="UniProtKB-KW"/>
</dbReference>
<protein>
    <submittedName>
        <fullName evidence="4">Helix-turn-helix domain-containing protein</fullName>
    </submittedName>
</protein>
<dbReference type="SMART" id="SM00862">
    <property type="entry name" value="Trans_reg_C"/>
    <property type="match status" value="1"/>
</dbReference>
<evidence type="ECO:0000256" key="1">
    <source>
        <dbReference type="ARBA" id="ARBA00023125"/>
    </source>
</evidence>
<feature type="signal peptide" evidence="2">
    <location>
        <begin position="1"/>
        <end position="21"/>
    </location>
</feature>
<sequence length="292" mass="32346">MNGRFLSAGVFMALMLSSLLAGHHGYCCAKEAIAADLNQALVRTLEEKRDNFVSQDTIRAYRCLRETAKGKVLFAVADERFCRNLIDGRLRKKAFIAFDAADGHCLNGMQEAGVIAGDTMLVSDKATGDTLAVKGYVRLSAASVFSLSDQRLSFALALSALAWLLCSWVVLHRRRAEVLADSAVYGGIYYSSEDCCFRDACHMPVRLTPMQQRLLLMLWEAPSHSLAKEEISAALWPKKEDASDTLYTLVKRLKPVIEGCSDLRIVAYGGRSYSLEIKQLSDCQENVRKMSV</sequence>
<keyword evidence="2" id="KW-0732">Signal</keyword>
<dbReference type="SUPFAM" id="SSF46894">
    <property type="entry name" value="C-terminal effector domain of the bipartite response regulators"/>
    <property type="match status" value="1"/>
</dbReference>
<reference evidence="4" key="1">
    <citation type="journal article" date="2021" name="PeerJ">
        <title>Extensive microbial diversity within the chicken gut microbiome revealed by metagenomics and culture.</title>
        <authorList>
            <person name="Gilroy R."/>
            <person name="Ravi A."/>
            <person name="Getino M."/>
            <person name="Pursley I."/>
            <person name="Horton D.L."/>
            <person name="Alikhan N.F."/>
            <person name="Baker D."/>
            <person name="Gharbi K."/>
            <person name="Hall N."/>
            <person name="Watson M."/>
            <person name="Adriaenssens E.M."/>
            <person name="Foster-Nyarko E."/>
            <person name="Jarju S."/>
            <person name="Secka A."/>
            <person name="Antonio M."/>
            <person name="Oren A."/>
            <person name="Chaudhuri R.R."/>
            <person name="La Ragione R."/>
            <person name="Hildebrand F."/>
            <person name="Pallen M.J."/>
        </authorList>
    </citation>
    <scope>NUCLEOTIDE SEQUENCE</scope>
    <source>
        <strain evidence="4">8470</strain>
    </source>
</reference>
<dbReference type="EMBL" id="JAHLFJ010000088">
    <property type="protein sequence ID" value="MBU3856871.1"/>
    <property type="molecule type" value="Genomic_DNA"/>
</dbReference>
<keyword evidence="1" id="KW-0238">DNA-binding</keyword>
<dbReference type="Proteomes" id="UP000784286">
    <property type="component" value="Unassembled WGS sequence"/>
</dbReference>
<evidence type="ECO:0000256" key="2">
    <source>
        <dbReference type="SAM" id="SignalP"/>
    </source>
</evidence>
<evidence type="ECO:0000259" key="3">
    <source>
        <dbReference type="SMART" id="SM00862"/>
    </source>
</evidence>
<dbReference type="AlphaFoldDB" id="A0A948TNU8"/>
<dbReference type="InterPro" id="IPR016032">
    <property type="entry name" value="Sig_transdc_resp-reg_C-effctor"/>
</dbReference>
<dbReference type="InterPro" id="IPR036388">
    <property type="entry name" value="WH-like_DNA-bd_sf"/>
</dbReference>
<feature type="domain" description="OmpR/PhoB-type" evidence="3">
    <location>
        <begin position="202"/>
        <end position="275"/>
    </location>
</feature>
<comment type="caution">
    <text evidence="4">The sequence shown here is derived from an EMBL/GenBank/DDBJ whole genome shotgun (WGS) entry which is preliminary data.</text>
</comment>
<organism evidence="4 5">
    <name type="scientific">Candidatus Phocaeicola excrementipullorum</name>
    <dbReference type="NCBI Taxonomy" id="2838731"/>
    <lineage>
        <taxon>Bacteria</taxon>
        <taxon>Pseudomonadati</taxon>
        <taxon>Bacteroidota</taxon>
        <taxon>Bacteroidia</taxon>
        <taxon>Bacteroidales</taxon>
        <taxon>Bacteroidaceae</taxon>
        <taxon>Phocaeicola</taxon>
    </lineage>
</organism>
<evidence type="ECO:0000313" key="5">
    <source>
        <dbReference type="Proteomes" id="UP000784286"/>
    </source>
</evidence>
<dbReference type="Pfam" id="PF00486">
    <property type="entry name" value="Trans_reg_C"/>
    <property type="match status" value="1"/>
</dbReference>
<reference evidence="4" key="2">
    <citation type="submission" date="2021-04" db="EMBL/GenBank/DDBJ databases">
        <authorList>
            <person name="Gilroy R."/>
        </authorList>
    </citation>
    <scope>NUCLEOTIDE SEQUENCE</scope>
    <source>
        <strain evidence="4">8470</strain>
    </source>
</reference>
<dbReference type="GO" id="GO:0000160">
    <property type="term" value="P:phosphorelay signal transduction system"/>
    <property type="evidence" value="ECO:0007669"/>
    <property type="project" value="InterPro"/>
</dbReference>
<dbReference type="Gene3D" id="1.10.10.10">
    <property type="entry name" value="Winged helix-like DNA-binding domain superfamily/Winged helix DNA-binding domain"/>
    <property type="match status" value="1"/>
</dbReference>
<evidence type="ECO:0000313" key="4">
    <source>
        <dbReference type="EMBL" id="MBU3856871.1"/>
    </source>
</evidence>